<keyword evidence="3" id="KW-1185">Reference proteome</keyword>
<proteinExistence type="predicted"/>
<evidence type="ECO:0000313" key="3">
    <source>
        <dbReference type="Proteomes" id="UP000694560"/>
    </source>
</evidence>
<accession>A0A8C5XA55</accession>
<dbReference type="Ensembl" id="ENSMCST00000022614.1">
    <property type="protein sequence ID" value="ENSMCSP00000022050.1"/>
    <property type="gene ID" value="ENSMCSG00000015377.1"/>
</dbReference>
<sequence length="138" mass="14994">METSLSLLLLLWGVVPEGPVFVPYPDSIPSALVVLWLLSPSAVCCTSRGHCENNRGKGTKFPVCAEPRSHVLALWSCCSQEKVPGIPEELLQELLVLEGCCEESLGEQTSGECPWGASACPPHWGQRSPPLPWHHPLT</sequence>
<organism evidence="2 3">
    <name type="scientific">Malurus cyaneus samueli</name>
    <dbReference type="NCBI Taxonomy" id="2593467"/>
    <lineage>
        <taxon>Eukaryota</taxon>
        <taxon>Metazoa</taxon>
        <taxon>Chordata</taxon>
        <taxon>Craniata</taxon>
        <taxon>Vertebrata</taxon>
        <taxon>Euteleostomi</taxon>
        <taxon>Archelosauria</taxon>
        <taxon>Archosauria</taxon>
        <taxon>Dinosauria</taxon>
        <taxon>Saurischia</taxon>
        <taxon>Theropoda</taxon>
        <taxon>Coelurosauria</taxon>
        <taxon>Aves</taxon>
        <taxon>Neognathae</taxon>
        <taxon>Neoaves</taxon>
        <taxon>Telluraves</taxon>
        <taxon>Australaves</taxon>
        <taxon>Passeriformes</taxon>
        <taxon>Meliphagoidea</taxon>
        <taxon>Maluridae</taxon>
        <taxon>Malurus</taxon>
    </lineage>
</organism>
<dbReference type="AlphaFoldDB" id="A0A8C5XA55"/>
<reference evidence="2" key="1">
    <citation type="submission" date="2025-08" db="UniProtKB">
        <authorList>
            <consortium name="Ensembl"/>
        </authorList>
    </citation>
    <scope>IDENTIFICATION</scope>
</reference>
<protein>
    <submittedName>
        <fullName evidence="2">Uncharacterized protein</fullName>
    </submittedName>
</protein>
<feature type="chain" id="PRO_5034532726" evidence="1">
    <location>
        <begin position="17"/>
        <end position="138"/>
    </location>
</feature>
<evidence type="ECO:0000256" key="1">
    <source>
        <dbReference type="SAM" id="SignalP"/>
    </source>
</evidence>
<keyword evidence="1" id="KW-0732">Signal</keyword>
<feature type="signal peptide" evidence="1">
    <location>
        <begin position="1"/>
        <end position="16"/>
    </location>
</feature>
<name>A0A8C5XA55_9PASS</name>
<reference evidence="2" key="2">
    <citation type="submission" date="2025-09" db="UniProtKB">
        <authorList>
            <consortium name="Ensembl"/>
        </authorList>
    </citation>
    <scope>IDENTIFICATION</scope>
</reference>
<dbReference type="Proteomes" id="UP000694560">
    <property type="component" value="Unplaced"/>
</dbReference>
<evidence type="ECO:0000313" key="2">
    <source>
        <dbReference type="Ensembl" id="ENSMCSP00000022050.1"/>
    </source>
</evidence>